<proteinExistence type="predicted"/>
<dbReference type="GO" id="GO:0007098">
    <property type="term" value="P:centrosome cycle"/>
    <property type="evidence" value="ECO:0007669"/>
    <property type="project" value="InterPro"/>
</dbReference>
<reference evidence="3" key="1">
    <citation type="submission" date="2021-10" db="EMBL/GenBank/DDBJ databases">
        <title>Tropical sea cucumber genome reveals ecological adaptation and Cuvierian tubules defense mechanism.</title>
        <authorList>
            <person name="Chen T."/>
        </authorList>
    </citation>
    <scope>NUCLEOTIDE SEQUENCE</scope>
    <source>
        <strain evidence="3">Nanhai2018</strain>
        <tissue evidence="3">Muscle</tissue>
    </source>
</reference>
<feature type="compositionally biased region" description="Polar residues" evidence="2">
    <location>
        <begin position="35"/>
        <end position="49"/>
    </location>
</feature>
<dbReference type="PANTHER" id="PTHR34343:SF1">
    <property type="entry name" value="SEROLOGICALLY DEFINED COLON CANCER ANTIGEN 8"/>
    <property type="match status" value="1"/>
</dbReference>
<dbReference type="GO" id="GO:0005813">
    <property type="term" value="C:centrosome"/>
    <property type="evidence" value="ECO:0007669"/>
    <property type="project" value="InterPro"/>
</dbReference>
<dbReference type="GO" id="GO:0035148">
    <property type="term" value="P:tube formation"/>
    <property type="evidence" value="ECO:0007669"/>
    <property type="project" value="TreeGrafter"/>
</dbReference>
<name>A0A9Q1HFS8_HOLLE</name>
<feature type="region of interest" description="Disordered" evidence="2">
    <location>
        <begin position="1"/>
        <end position="53"/>
    </location>
</feature>
<dbReference type="PANTHER" id="PTHR34343">
    <property type="entry name" value="SEROLOGICALLY DEFINED COLON CANCER ANTIGEN 8"/>
    <property type="match status" value="1"/>
</dbReference>
<accession>A0A9Q1HFS8</accession>
<evidence type="ECO:0000256" key="2">
    <source>
        <dbReference type="SAM" id="MobiDB-lite"/>
    </source>
</evidence>
<evidence type="ECO:0000313" key="4">
    <source>
        <dbReference type="Proteomes" id="UP001152320"/>
    </source>
</evidence>
<feature type="compositionally biased region" description="Low complexity" evidence="2">
    <location>
        <begin position="18"/>
        <end position="30"/>
    </location>
</feature>
<evidence type="ECO:0000256" key="1">
    <source>
        <dbReference type="SAM" id="Coils"/>
    </source>
</evidence>
<dbReference type="GO" id="GO:0030010">
    <property type="term" value="P:establishment of cell polarity"/>
    <property type="evidence" value="ECO:0007669"/>
    <property type="project" value="TreeGrafter"/>
</dbReference>
<organism evidence="3 4">
    <name type="scientific">Holothuria leucospilota</name>
    <name type="common">Black long sea cucumber</name>
    <name type="synonym">Mertensiothuria leucospilota</name>
    <dbReference type="NCBI Taxonomy" id="206669"/>
    <lineage>
        <taxon>Eukaryota</taxon>
        <taxon>Metazoa</taxon>
        <taxon>Echinodermata</taxon>
        <taxon>Eleutherozoa</taxon>
        <taxon>Echinozoa</taxon>
        <taxon>Holothuroidea</taxon>
        <taxon>Aspidochirotacea</taxon>
        <taxon>Aspidochirotida</taxon>
        <taxon>Holothuriidae</taxon>
        <taxon>Holothuria</taxon>
    </lineage>
</organism>
<dbReference type="Proteomes" id="UP001152320">
    <property type="component" value="Chromosome 3"/>
</dbReference>
<dbReference type="GO" id="GO:0001764">
    <property type="term" value="P:neuron migration"/>
    <property type="evidence" value="ECO:0007669"/>
    <property type="project" value="TreeGrafter"/>
</dbReference>
<keyword evidence="4" id="KW-1185">Reference proteome</keyword>
<dbReference type="Pfam" id="PF15964">
    <property type="entry name" value="CCCAP"/>
    <property type="match status" value="1"/>
</dbReference>
<comment type="caution">
    <text evidence="3">The sequence shown here is derived from an EMBL/GenBank/DDBJ whole genome shotgun (WGS) entry which is preliminary data.</text>
</comment>
<protein>
    <submittedName>
        <fullName evidence="3">Serologically defined colon cancer antigen 8-like</fullName>
    </submittedName>
</protein>
<feature type="coiled-coil region" evidence="1">
    <location>
        <begin position="360"/>
        <end position="471"/>
    </location>
</feature>
<gene>
    <name evidence="3" type="ORF">HOLleu_07027</name>
</gene>
<dbReference type="EMBL" id="JAIZAY010000003">
    <property type="protein sequence ID" value="KAJ8044310.1"/>
    <property type="molecule type" value="Genomic_DNA"/>
</dbReference>
<feature type="compositionally biased region" description="Basic residues" evidence="2">
    <location>
        <begin position="1"/>
        <end position="12"/>
    </location>
</feature>
<dbReference type="AlphaFoldDB" id="A0A9Q1HFS8"/>
<sequence length="531" mass="60997">MHPPRIPRHNAKGGRATSLQQSPRLSQSLPYTSPERLSTNRLSHSSSPRDFNMIRRRSRSMEHLLDEEVSLLHSPDSAALKLKTLLMKHERNKSDPLPLSEPSELRSKVSNIPRSVGKTDSYITGEPPDNLPRSEDLIPFLNSQGAYIQQLEGENKFYKEELLSLRSKTGGLVRENEKLQEELKKVIIEGLIKEEKGYQQAISLQDQETQINTEKSQQGVAETDGGKTFFIAWSKEHEKLKSLYESRVSLLESQISYARSELVNYEKLCEELKQKLRMQASYNLMSRLDGDIEQGLCGQCAKEKAILVPEGDTQKTAEELANVIRERDELVESLTGVRARVLEMQEREGDAYHQVQQGILLVEQAQLDRTEALIEKAQLKEDLARMEKSLNHHIVDNQMKLQRERDATRQECQQEIITLNEKILQLQNEMAATQVQLERETREKNNVKSELDETKSLLKEQEEEIDKFSDGAQYTAATAKVQRDTAFRQMERVRSSLEMELHVKEQIRYPLSAAIYYSVWLLPCKLSQLNV</sequence>
<keyword evidence="1" id="KW-0175">Coiled coil</keyword>
<evidence type="ECO:0000313" key="3">
    <source>
        <dbReference type="EMBL" id="KAJ8044310.1"/>
    </source>
</evidence>
<dbReference type="GO" id="GO:0005814">
    <property type="term" value="C:centriole"/>
    <property type="evidence" value="ECO:0007669"/>
    <property type="project" value="TreeGrafter"/>
</dbReference>
<dbReference type="OrthoDB" id="10252347at2759"/>
<dbReference type="InterPro" id="IPR031887">
    <property type="entry name" value="SDCCAG8"/>
</dbReference>